<dbReference type="NCBIfam" id="TIGR02532">
    <property type="entry name" value="IV_pilin_GFxxxE"/>
    <property type="match status" value="1"/>
</dbReference>
<reference evidence="13 14" key="1">
    <citation type="submission" date="2018-06" db="EMBL/GenBank/DDBJ databases">
        <title>OYT1 Genome Sequencing.</title>
        <authorList>
            <person name="Kato S."/>
            <person name="Itoh T."/>
            <person name="Ohkuma M."/>
        </authorList>
    </citation>
    <scope>NUCLEOTIDE SEQUENCE [LARGE SCALE GENOMIC DNA]</scope>
    <source>
        <strain evidence="13 14">OYT1</strain>
    </source>
</reference>
<dbReference type="Pfam" id="PF07963">
    <property type="entry name" value="N_methyl"/>
    <property type="match status" value="1"/>
</dbReference>
<dbReference type="InterPro" id="IPR012902">
    <property type="entry name" value="N_methyl_site"/>
</dbReference>
<evidence type="ECO:0000259" key="12">
    <source>
        <dbReference type="Pfam" id="PF12019"/>
    </source>
</evidence>
<gene>
    <name evidence="13" type="ORF">OYT1_ch2712</name>
</gene>
<accession>A0A2Z6GF63</accession>
<evidence type="ECO:0000256" key="5">
    <source>
        <dbReference type="ARBA" id="ARBA00022519"/>
    </source>
</evidence>
<keyword evidence="7 11" id="KW-1133">Transmembrane helix</keyword>
<evidence type="ECO:0000256" key="9">
    <source>
        <dbReference type="ARBA" id="ARBA00025772"/>
    </source>
</evidence>
<dbReference type="GO" id="GO:0015627">
    <property type="term" value="C:type II protein secretion system complex"/>
    <property type="evidence" value="ECO:0007669"/>
    <property type="project" value="InterPro"/>
</dbReference>
<keyword evidence="14" id="KW-1185">Reference proteome</keyword>
<feature type="transmembrane region" description="Helical" evidence="11">
    <location>
        <begin position="12"/>
        <end position="33"/>
    </location>
</feature>
<keyword evidence="8 11" id="KW-0472">Membrane</keyword>
<evidence type="ECO:0000256" key="1">
    <source>
        <dbReference type="ARBA" id="ARBA00004377"/>
    </source>
</evidence>
<dbReference type="STRING" id="1188319.OYT1_02212"/>
<dbReference type="InterPro" id="IPR045584">
    <property type="entry name" value="Pilin-like"/>
</dbReference>
<dbReference type="Gene3D" id="3.30.700.10">
    <property type="entry name" value="Glycoprotein, Type 4 Pilin"/>
    <property type="match status" value="1"/>
</dbReference>
<keyword evidence="3" id="KW-1003">Cell membrane</keyword>
<organism evidence="13 14">
    <name type="scientific">Ferriphaselus amnicola</name>
    <dbReference type="NCBI Taxonomy" id="1188319"/>
    <lineage>
        <taxon>Bacteria</taxon>
        <taxon>Pseudomonadati</taxon>
        <taxon>Pseudomonadota</taxon>
        <taxon>Betaproteobacteria</taxon>
        <taxon>Nitrosomonadales</taxon>
        <taxon>Gallionellaceae</taxon>
        <taxon>Ferriphaselus</taxon>
    </lineage>
</organism>
<feature type="domain" description="General secretion pathway GspH" evidence="12">
    <location>
        <begin position="45"/>
        <end position="152"/>
    </location>
</feature>
<sequence length="171" mass="17657">MKSVQRQAGLTLIELMVAVLIVSILMAVGANSYSRWTQNQQVRVAAESILNGMQLARAEAVKRNGSVRLVLGDLSSWSIIEATGGAILQTRTSAEGSNNATVTATPGGATTVTFSSLGRVTTNSDGSAALSQVDIDNPSGDRPLRITVSAGGNARMCDPSPKLAAGDPRAC</sequence>
<evidence type="ECO:0000256" key="4">
    <source>
        <dbReference type="ARBA" id="ARBA00022481"/>
    </source>
</evidence>
<evidence type="ECO:0000313" key="14">
    <source>
        <dbReference type="Proteomes" id="UP000033070"/>
    </source>
</evidence>
<dbReference type="GO" id="GO:0005886">
    <property type="term" value="C:plasma membrane"/>
    <property type="evidence" value="ECO:0007669"/>
    <property type="project" value="UniProtKB-SubCell"/>
</dbReference>
<keyword evidence="4" id="KW-0488">Methylation</keyword>
<dbReference type="PROSITE" id="PS00409">
    <property type="entry name" value="PROKAR_NTER_METHYL"/>
    <property type="match status" value="1"/>
</dbReference>
<evidence type="ECO:0000256" key="6">
    <source>
        <dbReference type="ARBA" id="ARBA00022692"/>
    </source>
</evidence>
<proteinExistence type="inferred from homology"/>
<dbReference type="EMBL" id="AP018738">
    <property type="protein sequence ID" value="BBE52218.1"/>
    <property type="molecule type" value="Genomic_DNA"/>
</dbReference>
<keyword evidence="5" id="KW-0997">Cell inner membrane</keyword>
<evidence type="ECO:0000256" key="11">
    <source>
        <dbReference type="SAM" id="Phobius"/>
    </source>
</evidence>
<evidence type="ECO:0000256" key="10">
    <source>
        <dbReference type="ARBA" id="ARBA00030775"/>
    </source>
</evidence>
<evidence type="ECO:0000256" key="7">
    <source>
        <dbReference type="ARBA" id="ARBA00022989"/>
    </source>
</evidence>
<evidence type="ECO:0000313" key="13">
    <source>
        <dbReference type="EMBL" id="BBE52218.1"/>
    </source>
</evidence>
<dbReference type="KEGG" id="fam:OYT1_ch2712"/>
<evidence type="ECO:0000256" key="3">
    <source>
        <dbReference type="ARBA" id="ARBA00022475"/>
    </source>
</evidence>
<name>A0A2Z6GF63_9PROT</name>
<comment type="subcellular location">
    <subcellularLocation>
        <location evidence="1">Cell inner membrane</location>
        <topology evidence="1">Single-pass membrane protein</topology>
    </subcellularLocation>
</comment>
<protein>
    <recommendedName>
        <fullName evidence="2">Type II secretion system protein H</fullName>
    </recommendedName>
    <alternativeName>
        <fullName evidence="10">General secretion pathway protein H</fullName>
    </alternativeName>
</protein>
<dbReference type="InterPro" id="IPR022346">
    <property type="entry name" value="T2SS_GspH"/>
</dbReference>
<keyword evidence="6 11" id="KW-0812">Transmembrane</keyword>
<dbReference type="AlphaFoldDB" id="A0A2Z6GF63"/>
<evidence type="ECO:0000256" key="2">
    <source>
        <dbReference type="ARBA" id="ARBA00021549"/>
    </source>
</evidence>
<evidence type="ECO:0000256" key="8">
    <source>
        <dbReference type="ARBA" id="ARBA00023136"/>
    </source>
</evidence>
<dbReference type="Proteomes" id="UP000033070">
    <property type="component" value="Chromosome"/>
</dbReference>
<dbReference type="SUPFAM" id="SSF54523">
    <property type="entry name" value="Pili subunits"/>
    <property type="match status" value="1"/>
</dbReference>
<dbReference type="GO" id="GO:0015628">
    <property type="term" value="P:protein secretion by the type II secretion system"/>
    <property type="evidence" value="ECO:0007669"/>
    <property type="project" value="InterPro"/>
</dbReference>
<comment type="similarity">
    <text evidence="9">Belongs to the GSP H family.</text>
</comment>
<dbReference type="Pfam" id="PF12019">
    <property type="entry name" value="GspH"/>
    <property type="match status" value="1"/>
</dbReference>
<dbReference type="RefSeq" id="WP_062627314.1">
    <property type="nucleotide sequence ID" value="NZ_AP018738.1"/>
</dbReference>